<dbReference type="SUPFAM" id="SSF161098">
    <property type="entry name" value="MetI-like"/>
    <property type="match status" value="1"/>
</dbReference>
<name>A0A1E5NII9_9SPIR</name>
<evidence type="ECO:0000313" key="10">
    <source>
        <dbReference type="Proteomes" id="UP000095247"/>
    </source>
</evidence>
<protein>
    <submittedName>
        <fullName evidence="9">Alanine dehydrogenase</fullName>
    </submittedName>
</protein>
<dbReference type="PANTHER" id="PTHR30151:SF0">
    <property type="entry name" value="ABC TRANSPORTER PERMEASE PROTEIN MJ0413-RELATED"/>
    <property type="match status" value="1"/>
</dbReference>
<feature type="domain" description="ABC transmembrane type-1" evidence="8">
    <location>
        <begin position="64"/>
        <end position="248"/>
    </location>
</feature>
<proteinExistence type="inferred from homology"/>
<dbReference type="InterPro" id="IPR000515">
    <property type="entry name" value="MetI-like"/>
</dbReference>
<feature type="transmembrane region" description="Helical" evidence="7">
    <location>
        <begin position="112"/>
        <end position="143"/>
    </location>
</feature>
<dbReference type="InterPro" id="IPR035906">
    <property type="entry name" value="MetI-like_sf"/>
</dbReference>
<evidence type="ECO:0000256" key="5">
    <source>
        <dbReference type="ARBA" id="ARBA00022989"/>
    </source>
</evidence>
<dbReference type="PANTHER" id="PTHR30151">
    <property type="entry name" value="ALKANE SULFONATE ABC TRANSPORTER-RELATED, MEMBRANE SUBUNIT"/>
    <property type="match status" value="1"/>
</dbReference>
<evidence type="ECO:0000256" key="7">
    <source>
        <dbReference type="RuleBase" id="RU363032"/>
    </source>
</evidence>
<comment type="caution">
    <text evidence="9">The sequence shown here is derived from an EMBL/GenBank/DDBJ whole genome shotgun (WGS) entry which is preliminary data.</text>
</comment>
<dbReference type="Pfam" id="PF00528">
    <property type="entry name" value="BPD_transp_1"/>
    <property type="match status" value="1"/>
</dbReference>
<dbReference type="RefSeq" id="WP_069725398.1">
    <property type="nucleotide sequence ID" value="NZ_MDCO01000001.1"/>
</dbReference>
<feature type="transmembrane region" description="Helical" evidence="7">
    <location>
        <begin position="7"/>
        <end position="24"/>
    </location>
</feature>
<feature type="transmembrane region" description="Helical" evidence="7">
    <location>
        <begin position="72"/>
        <end position="92"/>
    </location>
</feature>
<comment type="subcellular location">
    <subcellularLocation>
        <location evidence="1 7">Cell membrane</location>
        <topology evidence="1 7">Multi-pass membrane protein</topology>
    </subcellularLocation>
</comment>
<comment type="similarity">
    <text evidence="7">Belongs to the binding-protein-dependent transport system permease family.</text>
</comment>
<dbReference type="GO" id="GO:0005886">
    <property type="term" value="C:plasma membrane"/>
    <property type="evidence" value="ECO:0007669"/>
    <property type="project" value="UniProtKB-SubCell"/>
</dbReference>
<gene>
    <name evidence="9" type="ORF">BFL38_10740</name>
</gene>
<evidence type="ECO:0000256" key="3">
    <source>
        <dbReference type="ARBA" id="ARBA00022475"/>
    </source>
</evidence>
<dbReference type="Gene3D" id="1.10.3720.10">
    <property type="entry name" value="MetI-like"/>
    <property type="match status" value="1"/>
</dbReference>
<dbReference type="GO" id="GO:0055085">
    <property type="term" value="P:transmembrane transport"/>
    <property type="evidence" value="ECO:0007669"/>
    <property type="project" value="InterPro"/>
</dbReference>
<feature type="transmembrane region" description="Helical" evidence="7">
    <location>
        <begin position="225"/>
        <end position="247"/>
    </location>
</feature>
<reference evidence="9 10" key="1">
    <citation type="submission" date="2016-08" db="EMBL/GenBank/DDBJ databases">
        <title>Characterization and recognition of Brachyspira hampsonii sp. nov., a novel intestinal spirochete that is pathogenic to pigs.</title>
        <authorList>
            <person name="Mirajkar N."/>
            <person name="La T."/>
            <person name="Phillips N."/>
            <person name="Hampson D."/>
            <person name="Gebhart C."/>
        </authorList>
    </citation>
    <scope>NUCLEOTIDE SEQUENCE [LARGE SCALE GENOMIC DNA]</scope>
    <source>
        <strain evidence="9 10">P280/1</strain>
    </source>
</reference>
<dbReference type="AlphaFoldDB" id="A0A1E5NII9"/>
<dbReference type="CDD" id="cd06261">
    <property type="entry name" value="TM_PBP2"/>
    <property type="match status" value="1"/>
</dbReference>
<dbReference type="PROSITE" id="PS50928">
    <property type="entry name" value="ABC_TM1"/>
    <property type="match status" value="1"/>
</dbReference>
<keyword evidence="5 7" id="KW-1133">Transmembrane helix</keyword>
<evidence type="ECO:0000256" key="6">
    <source>
        <dbReference type="ARBA" id="ARBA00023136"/>
    </source>
</evidence>
<organism evidence="9 10">
    <name type="scientific">Brachyspira hampsonii</name>
    <dbReference type="NCBI Taxonomy" id="1287055"/>
    <lineage>
        <taxon>Bacteria</taxon>
        <taxon>Pseudomonadati</taxon>
        <taxon>Spirochaetota</taxon>
        <taxon>Spirochaetia</taxon>
        <taxon>Brachyspirales</taxon>
        <taxon>Brachyspiraceae</taxon>
        <taxon>Brachyspira</taxon>
    </lineage>
</organism>
<sequence length="257" mass="28268">MKNAKYGLISALSIFLLLFIWYLVTDVMKIFTPSLLPSPITVIKTFIVKLYDKSPDGATMIEHMASSLQITLIGYFLGLIIGIPLGILMAWYKPVDMFVRPLFDLLRPIPGIAWIPLMIIFFGIGIMSKAMVIFLSSFIACVVNSYSGIRQTKDVHIWVGKTSGASNWQLLYMIAIPTSVPMILTGVRSALGASWTALVAAELLASTKGLGFMIQQSRGMYRTDIIIAGMIAIGIIGSVLTYLIGLIEKIILRGAKW</sequence>
<evidence type="ECO:0000256" key="4">
    <source>
        <dbReference type="ARBA" id="ARBA00022692"/>
    </source>
</evidence>
<dbReference type="Proteomes" id="UP000095247">
    <property type="component" value="Unassembled WGS sequence"/>
</dbReference>
<evidence type="ECO:0000256" key="1">
    <source>
        <dbReference type="ARBA" id="ARBA00004651"/>
    </source>
</evidence>
<keyword evidence="4 7" id="KW-0812">Transmembrane</keyword>
<evidence type="ECO:0000259" key="8">
    <source>
        <dbReference type="PROSITE" id="PS50928"/>
    </source>
</evidence>
<accession>A0A1E5NII9</accession>
<keyword evidence="3" id="KW-1003">Cell membrane</keyword>
<evidence type="ECO:0000313" key="9">
    <source>
        <dbReference type="EMBL" id="OEJ15926.1"/>
    </source>
</evidence>
<keyword evidence="6 7" id="KW-0472">Membrane</keyword>
<keyword evidence="2 7" id="KW-0813">Transport</keyword>
<feature type="transmembrane region" description="Helical" evidence="7">
    <location>
        <begin position="170"/>
        <end position="187"/>
    </location>
</feature>
<dbReference type="EMBL" id="MDCO01000001">
    <property type="protein sequence ID" value="OEJ15926.1"/>
    <property type="molecule type" value="Genomic_DNA"/>
</dbReference>
<evidence type="ECO:0000256" key="2">
    <source>
        <dbReference type="ARBA" id="ARBA00022448"/>
    </source>
</evidence>